<evidence type="ECO:0000256" key="2">
    <source>
        <dbReference type="ARBA" id="ARBA00005466"/>
    </source>
</evidence>
<dbReference type="Gene3D" id="3.30.43.10">
    <property type="entry name" value="Uridine Diphospho-n-acetylenolpyruvylglucosamine Reductase, domain 2"/>
    <property type="match status" value="1"/>
</dbReference>
<dbReference type="PROSITE" id="PS51387">
    <property type="entry name" value="FAD_PCMH"/>
    <property type="match status" value="1"/>
</dbReference>
<comment type="similarity">
    <text evidence="2">Belongs to the oxygen-dependent FAD-linked oxidoreductase family.</text>
</comment>
<dbReference type="InterPro" id="IPR016167">
    <property type="entry name" value="FAD-bd_PCMH_sub1"/>
</dbReference>
<dbReference type="Gene3D" id="3.40.462.20">
    <property type="match status" value="1"/>
</dbReference>
<dbReference type="Pfam" id="PF08031">
    <property type="entry name" value="BBE"/>
    <property type="match status" value="1"/>
</dbReference>
<dbReference type="EC" id="1.21.3.3" evidence="10"/>
<protein>
    <submittedName>
        <fullName evidence="10">Berberine bridge enzyme</fullName>
        <ecNumber evidence="10">1.21.3.3</ecNumber>
    </submittedName>
</protein>
<dbReference type="SUPFAM" id="SSF56176">
    <property type="entry name" value="FAD-binding/transporter-associated domain-like"/>
    <property type="match status" value="1"/>
</dbReference>
<keyword evidence="5" id="KW-0274">FAD</keyword>
<dbReference type="AlphaFoldDB" id="Q9ZPP5"/>
<keyword evidence="4 8" id="KW-0732">Signal</keyword>
<evidence type="ECO:0000256" key="1">
    <source>
        <dbReference type="ARBA" id="ARBA00001974"/>
    </source>
</evidence>
<evidence type="ECO:0000256" key="5">
    <source>
        <dbReference type="ARBA" id="ARBA00022827"/>
    </source>
</evidence>
<evidence type="ECO:0000256" key="6">
    <source>
        <dbReference type="ARBA" id="ARBA00023002"/>
    </source>
</evidence>
<dbReference type="InterPro" id="IPR012951">
    <property type="entry name" value="BBE"/>
</dbReference>
<evidence type="ECO:0000259" key="9">
    <source>
        <dbReference type="PROSITE" id="PS51387"/>
    </source>
</evidence>
<dbReference type="InterPro" id="IPR006094">
    <property type="entry name" value="Oxid_FAD_bind_N"/>
</dbReference>
<dbReference type="Pfam" id="PF01565">
    <property type="entry name" value="FAD_binding_4"/>
    <property type="match status" value="1"/>
</dbReference>
<proteinExistence type="evidence at transcript level"/>
<evidence type="ECO:0000256" key="3">
    <source>
        <dbReference type="ARBA" id="ARBA00022630"/>
    </source>
</evidence>
<evidence type="ECO:0000313" key="10">
    <source>
        <dbReference type="EMBL" id="AAD17487.1"/>
    </source>
</evidence>
<dbReference type="InterPro" id="IPR036318">
    <property type="entry name" value="FAD-bd_PCMH-like_sf"/>
</dbReference>
<dbReference type="PROSITE" id="PS00862">
    <property type="entry name" value="OX2_COVAL_FAD"/>
    <property type="match status" value="1"/>
</dbReference>
<evidence type="ECO:0000256" key="4">
    <source>
        <dbReference type="ARBA" id="ARBA00022729"/>
    </source>
</evidence>
<dbReference type="GO" id="GO:0050468">
    <property type="term" value="F:reticuline oxidase activity"/>
    <property type="evidence" value="ECO:0007669"/>
    <property type="project" value="UniProtKB-EC"/>
</dbReference>
<reference evidence="10" key="1">
    <citation type="submission" date="1998-02" db="EMBL/GenBank/DDBJ databases">
        <title>Enzymatic oxidations of complex alkaloid formation.</title>
        <authorList>
            <person name="Chou W.-M."/>
            <person name="Kutchan T.M."/>
        </authorList>
    </citation>
    <scope>NUCLEOTIDE SEQUENCE</scope>
    <source>
        <strain evidence="10">V30</strain>
    </source>
</reference>
<feature type="signal peptide" evidence="8">
    <location>
        <begin position="1"/>
        <end position="19"/>
    </location>
</feature>
<gene>
    <name evidence="10" type="primary">bbe1</name>
</gene>
<evidence type="ECO:0000256" key="8">
    <source>
        <dbReference type="SAM" id="SignalP"/>
    </source>
</evidence>
<comment type="cofactor">
    <cofactor evidence="1">
        <name>FAD</name>
        <dbReference type="ChEBI" id="CHEBI:57692"/>
    </cofactor>
</comment>
<name>Q9ZPP5_BERST</name>
<evidence type="ECO:0000256" key="7">
    <source>
        <dbReference type="ARBA" id="ARBA00023180"/>
    </source>
</evidence>
<keyword evidence="7" id="KW-0325">Glycoprotein</keyword>
<accession>Q9ZPP5</accession>
<feature type="chain" id="PRO_5004338906" evidence="8">
    <location>
        <begin position="20"/>
        <end position="536"/>
    </location>
</feature>
<dbReference type="InterPro" id="IPR016169">
    <property type="entry name" value="FAD-bd_PCMH_sub2"/>
</dbReference>
<dbReference type="InterPro" id="IPR016166">
    <property type="entry name" value="FAD-bd_PCMH"/>
</dbReference>
<keyword evidence="6 10" id="KW-0560">Oxidoreductase</keyword>
<organism evidence="10">
    <name type="scientific">Berberis stolonifera</name>
    <name type="common">Barberry</name>
    <dbReference type="NCBI Taxonomy" id="33814"/>
    <lineage>
        <taxon>Eukaryota</taxon>
        <taxon>Viridiplantae</taxon>
        <taxon>Streptophyta</taxon>
        <taxon>Embryophyta</taxon>
        <taxon>Tracheophyta</taxon>
        <taxon>Spermatophyta</taxon>
        <taxon>Magnoliopsida</taxon>
        <taxon>Ranunculales</taxon>
        <taxon>Berberidaceae</taxon>
        <taxon>Berberidoideae</taxon>
        <taxon>Berberideae</taxon>
        <taxon>Berberis</taxon>
    </lineage>
</organism>
<dbReference type="InterPro" id="IPR006093">
    <property type="entry name" value="Oxy_OxRdtase_FAD_BS"/>
</dbReference>
<dbReference type="Gene3D" id="3.30.465.10">
    <property type="match status" value="1"/>
</dbReference>
<sequence length="536" mass="59760">MQTALFFLVTICTITCTLGDVNLSSCLTSNGVSNFTALSTSSDSDYHRLLYVSMQNQIFTRPKYPRPSMIILPQSKEELAASVVCSNRGLWTIRLRSGGHSYEGLSYVADTPFVVIDLMNLNRISIDLESKTAWVESGATLGEIYCAISEASDTLGFSGGYCPTVGSGGHISGGGFGMMSRKYGLAADNVIDALIVDANGAVLDRSSMGEDVFWAIRGGGGGVWGAIYAWKLQLLPVPKQVTVFKLMKNFDNIEEASKMLHKWQVVAPALEDDFTLSVLAGADTNGIWFSFLGLYLGPKELAISSVDQNFPELNLVMEDCKEMSWVESFAHLAGLNSVEEMNNRFLKYDDRAFKTKVDFVKEPIPLEGIKGALTMLTKELRGFMAFNGQGGLMSRISSDSTPFPHRKGTLMMMEYIVAWDRDEDAKSYEFIGWLHGFYNYMGQFLPSDPRIAYVNHVDLDLGRLDWTNSTIASNAIEIARTWGEKYFLSNYERLVRAKTLIDPKNVFHHPQSIPPMPQDDLRPNGIWRTEEMFFLE</sequence>
<feature type="domain" description="FAD-binding PCMH-type" evidence="9">
    <location>
        <begin position="63"/>
        <end position="237"/>
    </location>
</feature>
<dbReference type="PANTHER" id="PTHR32448">
    <property type="entry name" value="OS08G0158400 PROTEIN"/>
    <property type="match status" value="1"/>
</dbReference>
<keyword evidence="3" id="KW-0285">Flavoprotein</keyword>
<dbReference type="EMBL" id="AF049347">
    <property type="protein sequence ID" value="AAD17487.1"/>
    <property type="molecule type" value="mRNA"/>
</dbReference>
<dbReference type="GO" id="GO:0071949">
    <property type="term" value="F:FAD binding"/>
    <property type="evidence" value="ECO:0007669"/>
    <property type="project" value="InterPro"/>
</dbReference>